<evidence type="ECO:0000313" key="1">
    <source>
        <dbReference type="EMBL" id="SHL27752.1"/>
    </source>
</evidence>
<evidence type="ECO:0008006" key="3">
    <source>
        <dbReference type="Google" id="ProtNLM"/>
    </source>
</evidence>
<proteinExistence type="predicted"/>
<dbReference type="EMBL" id="FRAV01000015">
    <property type="protein sequence ID" value="SHL27752.1"/>
    <property type="molecule type" value="Genomic_DNA"/>
</dbReference>
<dbReference type="AlphaFoldDB" id="A0A1M6ZB96"/>
<protein>
    <recommendedName>
        <fullName evidence="3">Haemolytic domain-containing protein</fullName>
    </recommendedName>
</protein>
<dbReference type="SMART" id="SM01234">
    <property type="entry name" value="Haemolytic"/>
    <property type="match status" value="1"/>
</dbReference>
<accession>A0A1M6ZB96</accession>
<dbReference type="OrthoDB" id="710170at2"/>
<dbReference type="STRING" id="1302687.SAMN05444267_101532"/>
<gene>
    <name evidence="1" type="ORF">SAMN05444267_101532</name>
</gene>
<dbReference type="Proteomes" id="UP000184364">
    <property type="component" value="Unassembled WGS sequence"/>
</dbReference>
<organism evidence="1 2">
    <name type="scientific">Chryseobacterium polytrichastri</name>
    <dbReference type="NCBI Taxonomy" id="1302687"/>
    <lineage>
        <taxon>Bacteria</taxon>
        <taxon>Pseudomonadati</taxon>
        <taxon>Bacteroidota</taxon>
        <taxon>Flavobacteriia</taxon>
        <taxon>Flavobacteriales</taxon>
        <taxon>Weeksellaceae</taxon>
        <taxon>Chryseobacterium group</taxon>
        <taxon>Chryseobacterium</taxon>
    </lineage>
</organism>
<dbReference type="RefSeq" id="WP_073292937.1">
    <property type="nucleotide sequence ID" value="NZ_FRAV01000015.1"/>
</dbReference>
<reference evidence="2" key="1">
    <citation type="submission" date="2016-11" db="EMBL/GenBank/DDBJ databases">
        <authorList>
            <person name="Varghese N."/>
            <person name="Submissions S."/>
        </authorList>
    </citation>
    <scope>NUCLEOTIDE SEQUENCE [LARGE SCALE GENOMIC DNA]</scope>
    <source>
        <strain evidence="2">DSM 26899</strain>
    </source>
</reference>
<dbReference type="InterPro" id="IPR002696">
    <property type="entry name" value="Membr_insert_effic_factor_YidD"/>
</dbReference>
<keyword evidence="2" id="KW-1185">Reference proteome</keyword>
<dbReference type="Pfam" id="PF01809">
    <property type="entry name" value="YidD"/>
    <property type="match status" value="1"/>
</dbReference>
<evidence type="ECO:0000313" key="2">
    <source>
        <dbReference type="Proteomes" id="UP000184364"/>
    </source>
</evidence>
<dbReference type="NCBIfam" id="TIGR00278">
    <property type="entry name" value="membrane protein insertion efficiency factor YidD"/>
    <property type="match status" value="1"/>
</dbReference>
<sequence>MKNLLILLIKIYWFCIPAQKRRKCIFRISCSKHVYEKTVHQGFIAGLKAFKYRFQNCRSGAHIIENPITRKLQIILPGNQILEEEEISKRFLN</sequence>
<name>A0A1M6ZB96_9FLAO</name>